<evidence type="ECO:0000313" key="2">
    <source>
        <dbReference type="EMBL" id="PWN42872.1"/>
    </source>
</evidence>
<feature type="region of interest" description="Disordered" evidence="1">
    <location>
        <begin position="120"/>
        <end position="144"/>
    </location>
</feature>
<organism evidence="2 3">
    <name type="scientific">Ceraceosorus guamensis</name>
    <dbReference type="NCBI Taxonomy" id="1522189"/>
    <lineage>
        <taxon>Eukaryota</taxon>
        <taxon>Fungi</taxon>
        <taxon>Dikarya</taxon>
        <taxon>Basidiomycota</taxon>
        <taxon>Ustilaginomycotina</taxon>
        <taxon>Exobasidiomycetes</taxon>
        <taxon>Ceraceosorales</taxon>
        <taxon>Ceraceosoraceae</taxon>
        <taxon>Ceraceosorus</taxon>
    </lineage>
</organism>
<reference evidence="2 3" key="1">
    <citation type="journal article" date="2018" name="Mol. Biol. Evol.">
        <title>Broad Genomic Sampling Reveals a Smut Pathogenic Ancestry of the Fungal Clade Ustilaginomycotina.</title>
        <authorList>
            <person name="Kijpornyongpan T."/>
            <person name="Mondo S.J."/>
            <person name="Barry K."/>
            <person name="Sandor L."/>
            <person name="Lee J."/>
            <person name="Lipzen A."/>
            <person name="Pangilinan J."/>
            <person name="LaButti K."/>
            <person name="Hainaut M."/>
            <person name="Henrissat B."/>
            <person name="Grigoriev I.V."/>
            <person name="Spatafora J.W."/>
            <person name="Aime M.C."/>
        </authorList>
    </citation>
    <scope>NUCLEOTIDE SEQUENCE [LARGE SCALE GENOMIC DNA]</scope>
    <source>
        <strain evidence="2 3">MCA 4658</strain>
    </source>
</reference>
<accession>A0A316VZI2</accession>
<protein>
    <submittedName>
        <fullName evidence="2">Uncharacterized protein</fullName>
    </submittedName>
</protein>
<keyword evidence="3" id="KW-1185">Reference proteome</keyword>
<evidence type="ECO:0000313" key="3">
    <source>
        <dbReference type="Proteomes" id="UP000245783"/>
    </source>
</evidence>
<sequence length="208" mass="22885">MPVIHDSQIEDSCPRTPLASGDFWRSAALPRCPASPLIRRDQDHSDCLLKDYSLGEIGISSTQEHDIAALLHDQKQVRLSWIEKHAFVLRKISPASLAETWWGGWPLASTCATRGIHSNISKSRSPNDSVVLSNHKCSKDHRPPHASISRCRRALITIVIVAHSCMGARITACKSPARQCPQCSGSSQSSDSALGKDVHFTRQDCSRI</sequence>
<name>A0A316VZI2_9BASI</name>
<dbReference type="InParanoid" id="A0A316VZI2"/>
<feature type="compositionally biased region" description="Polar residues" evidence="1">
    <location>
        <begin position="120"/>
        <end position="132"/>
    </location>
</feature>
<dbReference type="GeneID" id="37031959"/>
<dbReference type="AlphaFoldDB" id="A0A316VZI2"/>
<dbReference type="Proteomes" id="UP000245783">
    <property type="component" value="Unassembled WGS sequence"/>
</dbReference>
<proteinExistence type="predicted"/>
<dbReference type="RefSeq" id="XP_025370032.1">
    <property type="nucleotide sequence ID" value="XM_025510089.1"/>
</dbReference>
<evidence type="ECO:0000256" key="1">
    <source>
        <dbReference type="SAM" id="MobiDB-lite"/>
    </source>
</evidence>
<dbReference type="EMBL" id="KZ819375">
    <property type="protein sequence ID" value="PWN42872.1"/>
    <property type="molecule type" value="Genomic_DNA"/>
</dbReference>
<gene>
    <name evidence="2" type="ORF">IE81DRAFT_111156</name>
</gene>